<dbReference type="GO" id="GO:0005776">
    <property type="term" value="C:autophagosome"/>
    <property type="evidence" value="ECO:0007669"/>
    <property type="project" value="TreeGrafter"/>
</dbReference>
<dbReference type="SMART" id="SM00255">
    <property type="entry name" value="TIR"/>
    <property type="match status" value="1"/>
</dbReference>
<protein>
    <submittedName>
        <fullName evidence="1">Uncharacterized protein</fullName>
    </submittedName>
</protein>
<reference evidence="1" key="1">
    <citation type="submission" date="2022-03" db="EMBL/GenBank/DDBJ databases">
        <authorList>
            <person name="Martin C."/>
        </authorList>
    </citation>
    <scope>NUCLEOTIDE SEQUENCE</scope>
</reference>
<dbReference type="GO" id="GO:0016239">
    <property type="term" value="P:positive regulation of macroautophagy"/>
    <property type="evidence" value="ECO:0007669"/>
    <property type="project" value="TreeGrafter"/>
</dbReference>
<dbReference type="SUPFAM" id="SSF52200">
    <property type="entry name" value="Toll/Interleukin receptor TIR domain"/>
    <property type="match status" value="1"/>
</dbReference>
<dbReference type="GO" id="GO:0005789">
    <property type="term" value="C:endoplasmic reticulum membrane"/>
    <property type="evidence" value="ECO:0007669"/>
    <property type="project" value="TreeGrafter"/>
</dbReference>
<dbReference type="InterPro" id="IPR055432">
    <property type="entry name" value="STING_LBD"/>
</dbReference>
<dbReference type="InterPro" id="IPR000157">
    <property type="entry name" value="TIR_dom"/>
</dbReference>
<dbReference type="PROSITE" id="PS50104">
    <property type="entry name" value="TIR"/>
    <property type="match status" value="1"/>
</dbReference>
<dbReference type="EMBL" id="CAIIXF020000007">
    <property type="protein sequence ID" value="CAH1788704.1"/>
    <property type="molecule type" value="Genomic_DNA"/>
</dbReference>
<evidence type="ECO:0000313" key="2">
    <source>
        <dbReference type="Proteomes" id="UP000749559"/>
    </source>
</evidence>
<dbReference type="InterPro" id="IPR029158">
    <property type="entry name" value="STING"/>
</dbReference>
<dbReference type="Pfam" id="PF13676">
    <property type="entry name" value="TIR_2"/>
    <property type="match status" value="1"/>
</dbReference>
<comment type="caution">
    <text evidence="1">The sequence shown here is derived from an EMBL/GenBank/DDBJ whole genome shotgun (WGS) entry which is preliminary data.</text>
</comment>
<proteinExistence type="predicted"/>
<dbReference type="PANTHER" id="PTHR34339:SF1">
    <property type="entry name" value="STIMULATOR OF INTERFERON GENES PROTEIN"/>
    <property type="match status" value="1"/>
</dbReference>
<dbReference type="GO" id="GO:0045087">
    <property type="term" value="P:innate immune response"/>
    <property type="evidence" value="ECO:0007669"/>
    <property type="project" value="TreeGrafter"/>
</dbReference>
<name>A0A8J1UL92_OWEFU</name>
<keyword evidence="2" id="KW-1185">Reference proteome</keyword>
<accession>A0A8J1UL92</accession>
<gene>
    <name evidence="1" type="ORF">OFUS_LOCUS14184</name>
</gene>
<dbReference type="GO" id="GO:0061507">
    <property type="term" value="F:2',3'-cyclic GMP-AMP binding"/>
    <property type="evidence" value="ECO:0007669"/>
    <property type="project" value="TreeGrafter"/>
</dbReference>
<dbReference type="GO" id="GO:0002218">
    <property type="term" value="P:activation of innate immune response"/>
    <property type="evidence" value="ECO:0007669"/>
    <property type="project" value="InterPro"/>
</dbReference>
<dbReference type="Proteomes" id="UP000749559">
    <property type="component" value="Unassembled WGS sequence"/>
</dbReference>
<sequence length="351" mass="40384">MASETIIPPDLPQGKKYHVFLAHAGEDGDVALQIKAELSEAKFQVMTFKEDFTPGSTYLEETIAKVEQSMRMVVLLTPTFLKKNWPMYEAQQGITQMLHGNERYVIVLRYGLESRDVPKFLRWVTSIDYNNPQRNAMLQYAITDSTPLEIGLQGNDVGFGMAWGYFYSYLNVIVPPQGPDQLDLKGRIEKHLATRDNQDITYMPRKMYILVPESGILPSNIANVDNRITTRDPANDKMKTVVIRGGSERPYWNTIRTIDDGAQKFQFLVEYATVIQPLKEMEDNPKLVSFTADDRFDQVKSFYKTLENIIQESFTPEQQRMVELIQVRDQDENPLPLADILLQRIKQDMSQ</sequence>
<evidence type="ECO:0000313" key="1">
    <source>
        <dbReference type="EMBL" id="CAH1788704.1"/>
    </source>
</evidence>
<dbReference type="OrthoDB" id="6161467at2759"/>
<dbReference type="InterPro" id="IPR038623">
    <property type="entry name" value="STING_C_sf"/>
</dbReference>
<dbReference type="GO" id="GO:0007165">
    <property type="term" value="P:signal transduction"/>
    <property type="evidence" value="ECO:0007669"/>
    <property type="project" value="InterPro"/>
</dbReference>
<dbReference type="GO" id="GO:0035438">
    <property type="term" value="F:cyclic-di-GMP binding"/>
    <property type="evidence" value="ECO:0007669"/>
    <property type="project" value="TreeGrafter"/>
</dbReference>
<dbReference type="PANTHER" id="PTHR34339">
    <property type="entry name" value="STIMULATOR OF INTERFERON GENES PROTEIN"/>
    <property type="match status" value="1"/>
</dbReference>
<dbReference type="AlphaFoldDB" id="A0A8J1UL92"/>
<dbReference type="Gene3D" id="3.40.50.10140">
    <property type="entry name" value="Toll/interleukin-1 receptor homology (TIR) domain"/>
    <property type="match status" value="1"/>
</dbReference>
<dbReference type="GO" id="GO:0032481">
    <property type="term" value="P:positive regulation of type I interferon production"/>
    <property type="evidence" value="ECO:0007669"/>
    <property type="project" value="InterPro"/>
</dbReference>
<organism evidence="1 2">
    <name type="scientific">Owenia fusiformis</name>
    <name type="common">Polychaete worm</name>
    <dbReference type="NCBI Taxonomy" id="6347"/>
    <lineage>
        <taxon>Eukaryota</taxon>
        <taxon>Metazoa</taxon>
        <taxon>Spiralia</taxon>
        <taxon>Lophotrochozoa</taxon>
        <taxon>Annelida</taxon>
        <taxon>Polychaeta</taxon>
        <taxon>Sedentaria</taxon>
        <taxon>Canalipalpata</taxon>
        <taxon>Sabellida</taxon>
        <taxon>Oweniida</taxon>
        <taxon>Oweniidae</taxon>
        <taxon>Owenia</taxon>
    </lineage>
</organism>
<dbReference type="GO" id="GO:0061709">
    <property type="term" value="P:reticulophagy"/>
    <property type="evidence" value="ECO:0007669"/>
    <property type="project" value="TreeGrafter"/>
</dbReference>
<dbReference type="Pfam" id="PF15009">
    <property type="entry name" value="STING_LBD"/>
    <property type="match status" value="1"/>
</dbReference>
<dbReference type="Gene3D" id="3.40.50.12100">
    <property type="entry name" value="Stimulator of interferon genes protein"/>
    <property type="match status" value="1"/>
</dbReference>
<dbReference type="GO" id="GO:0000045">
    <property type="term" value="P:autophagosome assembly"/>
    <property type="evidence" value="ECO:0007669"/>
    <property type="project" value="TreeGrafter"/>
</dbReference>
<dbReference type="InterPro" id="IPR035897">
    <property type="entry name" value="Toll_tir_struct_dom_sf"/>
</dbReference>